<gene>
    <name evidence="1" type="ORF">MarDSR_036</name>
</gene>
<dbReference type="EMBL" id="OR343189">
    <property type="protein sequence ID" value="WNL50075.1"/>
    <property type="molecule type" value="Genomic_DNA"/>
</dbReference>
<protein>
    <submittedName>
        <fullName evidence="1">Uncharacterized protein</fullName>
    </submittedName>
</protein>
<sequence>MGGGTSHFVQPESVVLGRFVAFVKEHADITEVSVKVTTSKAWTSCGCMFHGLGKRDRWTYPHCSHGRDLPDDAISIDVEIYLPDRDEPLFSWKEARVQGVKRYRITSLEKENLMTREMLCKQSILFEDIVSFFERNYVRDLASFRRERTKALLLENKKLRKENKRLVEELYAPGGAIFFEAKRHFESFKE</sequence>
<proteinExistence type="predicted"/>
<organism evidence="1">
    <name type="scientific">Marseillevirus sp</name>
    <dbReference type="NCBI Taxonomy" id="2809551"/>
    <lineage>
        <taxon>Viruses</taxon>
        <taxon>Varidnaviria</taxon>
        <taxon>Bamfordvirae</taxon>
        <taxon>Nucleocytoviricota</taxon>
        <taxon>Megaviricetes</taxon>
        <taxon>Pimascovirales</taxon>
        <taxon>Pimascovirales incertae sedis</taxon>
        <taxon>Marseilleviridae</taxon>
        <taxon>Marseillevirus</taxon>
    </lineage>
</organism>
<reference evidence="1" key="1">
    <citation type="submission" date="2023-07" db="EMBL/GenBank/DDBJ databases">
        <authorList>
            <person name="Xia Y."/>
        </authorList>
    </citation>
    <scope>NUCLEOTIDE SEQUENCE</scope>
    <source>
        <strain evidence="1">E</strain>
    </source>
</reference>
<evidence type="ECO:0000313" key="1">
    <source>
        <dbReference type="EMBL" id="WNL50075.1"/>
    </source>
</evidence>
<name>A0AA96EKJ4_9VIRU</name>
<accession>A0AA96EKJ4</accession>